<comment type="caution">
    <text evidence="1">The sequence shown here is derived from an EMBL/GenBank/DDBJ whole genome shotgun (WGS) entry which is preliminary data.</text>
</comment>
<dbReference type="EMBL" id="PFBX01000052">
    <property type="protein sequence ID" value="PIT87117.1"/>
    <property type="molecule type" value="Genomic_DNA"/>
</dbReference>
<reference evidence="2" key="1">
    <citation type="submission" date="2017-09" db="EMBL/GenBank/DDBJ databases">
        <title>Depth-based differentiation of microbial function through sediment-hosted aquifers and enrichment of novel symbionts in the deep terrestrial subsurface.</title>
        <authorList>
            <person name="Probst A.J."/>
            <person name="Ladd B."/>
            <person name="Jarett J.K."/>
            <person name="Geller-Mcgrath D.E."/>
            <person name="Sieber C.M.K."/>
            <person name="Emerson J.B."/>
            <person name="Anantharaman K."/>
            <person name="Thomas B.C."/>
            <person name="Malmstrom R."/>
            <person name="Stieglmeier M."/>
            <person name="Klingl A."/>
            <person name="Woyke T."/>
            <person name="Ryan C.M."/>
            <person name="Banfield J.F."/>
        </authorList>
    </citation>
    <scope>NUCLEOTIDE SEQUENCE [LARGE SCALE GENOMIC DNA]</scope>
</reference>
<evidence type="ECO:0000313" key="1">
    <source>
        <dbReference type="EMBL" id="PIT87117.1"/>
    </source>
</evidence>
<evidence type="ECO:0000313" key="2">
    <source>
        <dbReference type="Proteomes" id="UP000231183"/>
    </source>
</evidence>
<protein>
    <submittedName>
        <fullName evidence="1">Uncharacterized protein</fullName>
    </submittedName>
</protein>
<dbReference type="AlphaFoldDB" id="A0A2M6W2V2"/>
<name>A0A2M6W2V2_9BACT</name>
<sequence length="244" mass="28660">MSEGKKGKGMFVGDVEVDISPEDRDIHATEKLDLVARQVVRRIHEFMSMSYANRDPEKSREAMRAMENFLAVMNNLTSAQQRELEASAGLNEMRSYESFSRKDSQIFKILTEYKNINFISENQLTELLNKINMEVFHMALPMIEELRRMDGSKARVMVKIDMEKLARRGVITVGNKRYIITFMESEFNIRDRDKDRIRILQWVDKVQVDENNEILPSVDSKYYRGKKGIIRRQEVEYHRTVPPT</sequence>
<dbReference type="Proteomes" id="UP000231183">
    <property type="component" value="Unassembled WGS sequence"/>
</dbReference>
<proteinExistence type="predicted"/>
<gene>
    <name evidence="1" type="ORF">COU31_04720</name>
</gene>
<organism evidence="1 2">
    <name type="scientific">Candidatus Magasanikbacteria bacterium CG10_big_fil_rev_8_21_14_0_10_40_10</name>
    <dbReference type="NCBI Taxonomy" id="1974648"/>
    <lineage>
        <taxon>Bacteria</taxon>
        <taxon>Candidatus Magasanikiibacteriota</taxon>
    </lineage>
</organism>
<accession>A0A2M6W2V2</accession>